<evidence type="ECO:0000256" key="5">
    <source>
        <dbReference type="ARBA" id="ARBA00022801"/>
    </source>
</evidence>
<dbReference type="KEGG" id="tut:107359861"/>
<evidence type="ECO:0000256" key="3">
    <source>
        <dbReference type="ARBA" id="ARBA00014588"/>
    </source>
</evidence>
<dbReference type="Proteomes" id="UP000015104">
    <property type="component" value="Unassembled WGS sequence"/>
</dbReference>
<accession>T1K3M2</accession>
<dbReference type="Pfam" id="PF03029">
    <property type="entry name" value="ATP_bind_1"/>
    <property type="match status" value="1"/>
</dbReference>
<evidence type="ECO:0000313" key="10">
    <source>
        <dbReference type="Proteomes" id="UP000015104"/>
    </source>
</evidence>
<dbReference type="AlphaFoldDB" id="T1K3M2"/>
<dbReference type="eggNOG" id="KOG1533">
    <property type="taxonomic scope" value="Eukaryota"/>
</dbReference>
<reference evidence="9" key="2">
    <citation type="submission" date="2015-06" db="UniProtKB">
        <authorList>
            <consortium name="EnsemblMetazoa"/>
        </authorList>
    </citation>
    <scope>IDENTIFICATION</scope>
</reference>
<dbReference type="FunFam" id="3.40.50.300:FF:000338">
    <property type="entry name" value="GPN-loop GTPase 2"/>
    <property type="match status" value="1"/>
</dbReference>
<dbReference type="InterPro" id="IPR027417">
    <property type="entry name" value="P-loop_NTPase"/>
</dbReference>
<dbReference type="PANTHER" id="PTHR21231:SF3">
    <property type="entry name" value="GPN-LOOP GTPASE 2"/>
    <property type="match status" value="1"/>
</dbReference>
<evidence type="ECO:0000256" key="6">
    <source>
        <dbReference type="ARBA" id="ARBA00023134"/>
    </source>
</evidence>
<evidence type="ECO:0000256" key="8">
    <source>
        <dbReference type="RuleBase" id="RU365059"/>
    </source>
</evidence>
<proteinExistence type="inferred from homology"/>
<dbReference type="InterPro" id="IPR030231">
    <property type="entry name" value="Gpn2"/>
</dbReference>
<dbReference type="EnsemblMetazoa" id="tetur04g09220.1">
    <property type="protein sequence ID" value="tetur04g09220.1"/>
    <property type="gene ID" value="tetur04g09220"/>
</dbReference>
<dbReference type="GO" id="GO:0003924">
    <property type="term" value="F:GTPase activity"/>
    <property type="evidence" value="ECO:0007669"/>
    <property type="project" value="TreeGrafter"/>
</dbReference>
<keyword evidence="4 8" id="KW-0547">Nucleotide-binding</keyword>
<organism evidence="9 10">
    <name type="scientific">Tetranychus urticae</name>
    <name type="common">Two-spotted spider mite</name>
    <dbReference type="NCBI Taxonomy" id="32264"/>
    <lineage>
        <taxon>Eukaryota</taxon>
        <taxon>Metazoa</taxon>
        <taxon>Ecdysozoa</taxon>
        <taxon>Arthropoda</taxon>
        <taxon>Chelicerata</taxon>
        <taxon>Arachnida</taxon>
        <taxon>Acari</taxon>
        <taxon>Acariformes</taxon>
        <taxon>Trombidiformes</taxon>
        <taxon>Prostigmata</taxon>
        <taxon>Eleutherengona</taxon>
        <taxon>Raphignathae</taxon>
        <taxon>Tetranychoidea</taxon>
        <taxon>Tetranychidae</taxon>
        <taxon>Tetranychus</taxon>
    </lineage>
</organism>
<keyword evidence="6 8" id="KW-0342">GTP-binding</keyword>
<name>T1K3M2_TETUR</name>
<evidence type="ECO:0000256" key="4">
    <source>
        <dbReference type="ARBA" id="ARBA00022741"/>
    </source>
</evidence>
<keyword evidence="10" id="KW-1185">Reference proteome</keyword>
<reference evidence="10" key="1">
    <citation type="submission" date="2011-08" db="EMBL/GenBank/DDBJ databases">
        <authorList>
            <person name="Rombauts S."/>
        </authorList>
    </citation>
    <scope>NUCLEOTIDE SEQUENCE</scope>
    <source>
        <strain evidence="10">London</strain>
    </source>
</reference>
<evidence type="ECO:0000256" key="7">
    <source>
        <dbReference type="ARBA" id="ARBA00046611"/>
    </source>
</evidence>
<sequence length="321" mass="36681">MEKEQVIFGQIVVGPPGSGKTTYCSTIHKFLNKLGRKTFIVNLDPGNDVSLPYKPDIDVKNLISLDDTMQEHSLGPNGGLIYCMEYLETNLDWLIDQIKKVCFSPENQRKKSYPYLIFDSPGQVELYVHNKSLKNILKNLTSRSVAGFDLRLTSVNLVDSYYANDPGKFISALLNSLATMLHLELPHVNILSKVDLIEKFGPIRFNIDYYCEVLDLNYLIDQIIDDPFMEKFKKLSQAIAGVVESYGLVTFVPLDVNDPKTMFKAMRLIDKANGHFLIDIETEEKVQEIYEETQNADFDYAKYMEIRERLIKSEDIPVLPS</sequence>
<comment type="subunit">
    <text evidence="7">Heterodimers with GPN1 or GPN3. Binds to RNA polymerase II (RNAPII).</text>
</comment>
<evidence type="ECO:0000313" key="9">
    <source>
        <dbReference type="EnsemblMetazoa" id="tetur04g09220.1"/>
    </source>
</evidence>
<keyword evidence="5 8" id="KW-0378">Hydrolase</keyword>
<dbReference type="SUPFAM" id="SSF52540">
    <property type="entry name" value="P-loop containing nucleoside triphosphate hydrolases"/>
    <property type="match status" value="1"/>
</dbReference>
<dbReference type="CDD" id="cd17871">
    <property type="entry name" value="GPN2"/>
    <property type="match status" value="1"/>
</dbReference>
<gene>
    <name evidence="9" type="primary">107359861</name>
</gene>
<dbReference type="PANTHER" id="PTHR21231">
    <property type="entry name" value="XPA-BINDING PROTEIN 1-RELATED"/>
    <property type="match status" value="1"/>
</dbReference>
<dbReference type="Gene3D" id="3.40.50.300">
    <property type="entry name" value="P-loop containing nucleotide triphosphate hydrolases"/>
    <property type="match status" value="1"/>
</dbReference>
<protein>
    <recommendedName>
        <fullName evidence="3 8">GPN-loop GTPase 2</fullName>
    </recommendedName>
</protein>
<evidence type="ECO:0000256" key="1">
    <source>
        <dbReference type="ARBA" id="ARBA00003181"/>
    </source>
</evidence>
<dbReference type="InterPro" id="IPR004130">
    <property type="entry name" value="Gpn"/>
</dbReference>
<dbReference type="OMA" id="ATHNYFL"/>
<comment type="similarity">
    <text evidence="2 8">Belongs to the GPN-loop GTPase family.</text>
</comment>
<comment type="function">
    <text evidence="1 8">Small GTPase required for proper localization of RNA polymerase II and III (RNAPII and RNAPIII). May act at an RNAP assembly step prior to nuclear import.</text>
</comment>
<dbReference type="GO" id="GO:0005737">
    <property type="term" value="C:cytoplasm"/>
    <property type="evidence" value="ECO:0007669"/>
    <property type="project" value="TreeGrafter"/>
</dbReference>
<dbReference type="OrthoDB" id="5839at2759"/>
<dbReference type="EMBL" id="CAEY01001385">
    <property type="status" value="NOT_ANNOTATED_CDS"/>
    <property type="molecule type" value="Genomic_DNA"/>
</dbReference>
<dbReference type="HOGENOM" id="CLU_037460_0_2_1"/>
<dbReference type="GO" id="GO:0005525">
    <property type="term" value="F:GTP binding"/>
    <property type="evidence" value="ECO:0007669"/>
    <property type="project" value="UniProtKB-KW"/>
</dbReference>
<dbReference type="STRING" id="32264.T1K3M2"/>
<evidence type="ECO:0000256" key="2">
    <source>
        <dbReference type="ARBA" id="ARBA00005290"/>
    </source>
</evidence>